<name>A0ABQ4TAJ5_METOR</name>
<accession>A0ABQ4TAJ5</accession>
<reference evidence="3" key="1">
    <citation type="journal article" date="2021" name="Front. Microbiol.">
        <title>Comprehensive Comparative Genomics and Phenotyping of Methylobacterium Species.</title>
        <authorList>
            <person name="Alessa O."/>
            <person name="Ogura Y."/>
            <person name="Fujitani Y."/>
            <person name="Takami H."/>
            <person name="Hayashi T."/>
            <person name="Sahin N."/>
            <person name="Tani A."/>
        </authorList>
    </citation>
    <scope>NUCLEOTIDE SEQUENCE</scope>
    <source>
        <strain evidence="3">NBRC 15689</strain>
    </source>
</reference>
<protein>
    <submittedName>
        <fullName evidence="3">Acetyl-CoA:oxalate CoA-transferase</fullName>
    </submittedName>
</protein>
<comment type="caution">
    <text evidence="3">The sequence shown here is derived from an EMBL/GenBank/DDBJ whole genome shotgun (WGS) entry which is preliminary data.</text>
</comment>
<dbReference type="InterPro" id="IPR050483">
    <property type="entry name" value="CoA-transferase_III_domain"/>
</dbReference>
<dbReference type="Pfam" id="PF02515">
    <property type="entry name" value="CoA_transf_3"/>
    <property type="match status" value="1"/>
</dbReference>
<keyword evidence="4" id="KW-1185">Reference proteome</keyword>
<dbReference type="InterPro" id="IPR023606">
    <property type="entry name" value="CoA-Trfase_III_dom_1_sf"/>
</dbReference>
<feature type="region of interest" description="Disordered" evidence="2">
    <location>
        <begin position="44"/>
        <end position="64"/>
    </location>
</feature>
<reference evidence="3" key="2">
    <citation type="submission" date="2021-08" db="EMBL/GenBank/DDBJ databases">
        <authorList>
            <person name="Tani A."/>
            <person name="Ola A."/>
            <person name="Ogura Y."/>
            <person name="Katsura K."/>
            <person name="Hayashi T."/>
        </authorList>
    </citation>
    <scope>NUCLEOTIDE SEQUENCE</scope>
    <source>
        <strain evidence="3">NBRC 15689</strain>
    </source>
</reference>
<dbReference type="PANTHER" id="PTHR48207:SF3">
    <property type="entry name" value="SUCCINATE--HYDROXYMETHYLGLUTARATE COA-TRANSFERASE"/>
    <property type="match status" value="1"/>
</dbReference>
<gene>
    <name evidence="3" type="primary">uctC</name>
    <name evidence="3" type="ORF">LKMONMHP_2494</name>
</gene>
<dbReference type="SUPFAM" id="SSF89796">
    <property type="entry name" value="CoA-transferase family III (CaiB/BaiF)"/>
    <property type="match status" value="1"/>
</dbReference>
<keyword evidence="1" id="KW-0808">Transferase</keyword>
<evidence type="ECO:0000256" key="2">
    <source>
        <dbReference type="SAM" id="MobiDB-lite"/>
    </source>
</evidence>
<dbReference type="Gene3D" id="3.30.1540.10">
    <property type="entry name" value="formyl-coa transferase, domain 3"/>
    <property type="match status" value="1"/>
</dbReference>
<evidence type="ECO:0000313" key="3">
    <source>
        <dbReference type="EMBL" id="GJE27634.1"/>
    </source>
</evidence>
<dbReference type="EMBL" id="BPQV01000006">
    <property type="protein sequence ID" value="GJE27634.1"/>
    <property type="molecule type" value="Genomic_DNA"/>
</dbReference>
<dbReference type="PANTHER" id="PTHR48207">
    <property type="entry name" value="SUCCINATE--HYDROXYMETHYLGLUTARATE COA-TRANSFERASE"/>
    <property type="match status" value="1"/>
</dbReference>
<dbReference type="InterPro" id="IPR044855">
    <property type="entry name" value="CoA-Trfase_III_dom3_sf"/>
</dbReference>
<evidence type="ECO:0000256" key="1">
    <source>
        <dbReference type="ARBA" id="ARBA00022679"/>
    </source>
</evidence>
<evidence type="ECO:0000313" key="4">
    <source>
        <dbReference type="Proteomes" id="UP001055156"/>
    </source>
</evidence>
<dbReference type="Proteomes" id="UP001055156">
    <property type="component" value="Unassembled WGS sequence"/>
</dbReference>
<dbReference type="Gene3D" id="3.40.50.10540">
    <property type="entry name" value="Crotonobetainyl-coa:carnitine coa-transferase, domain 1"/>
    <property type="match status" value="1"/>
</dbReference>
<sequence length="391" mass="42009">MMPFQGEAPLVGLKVVELARILAGPWIGQTLADLGAEVIKVESPEGDDTRTWGPPFVERPDGKGGTERTAAYFLAANRGKRSVTCDFHDPADLARLKGLIAEADVVVENFKVGGLRKFGLDFESLSKAHPRLVYCSVTGFGQNGPRAKQPGYDFMIQGLCGIMDLTGEPGGEPQKVGVAWIDIFTGLYGVIGIQAALAERQRSGLGQHVDLSLLDVGVAVLANQAMNHLVDGTVPRRMGNAHPNIVPYQVFPARDGHLIIACGNDRQFTALCTLLDRPEIATDPRYATNETRVAHRVALAELIAGRTRTWRKGELITALEQAGVPAGPINTVAEALADPQVAARGLRIDPKGQPGLRTPINLSRSALNLRRTAPALRDGHWGFETATDSEP</sequence>
<dbReference type="InterPro" id="IPR003673">
    <property type="entry name" value="CoA-Trfase_fam_III"/>
</dbReference>
<proteinExistence type="predicted"/>
<organism evidence="3 4">
    <name type="scientific">Methylobacterium organophilum</name>
    <dbReference type="NCBI Taxonomy" id="410"/>
    <lineage>
        <taxon>Bacteria</taxon>
        <taxon>Pseudomonadati</taxon>
        <taxon>Pseudomonadota</taxon>
        <taxon>Alphaproteobacteria</taxon>
        <taxon>Hyphomicrobiales</taxon>
        <taxon>Methylobacteriaceae</taxon>
        <taxon>Methylobacterium</taxon>
    </lineage>
</organism>